<sequence>MYVSHEGCDEVLRWHKLSPKYIGPFEILWTVGNVAYELALPLMFSVIHKVFHVTMLLWYVPDESHVLQYDVVELDDHLTFMDDLVSILAKDVRQLCLRANHIVKVYWRYCQVKEATWETEHDMRE</sequence>
<gene>
    <name evidence="2" type="ORF">AABB24_032707</name>
</gene>
<dbReference type="EMBL" id="JBJKTR010000019">
    <property type="protein sequence ID" value="KAL3332244.1"/>
    <property type="molecule type" value="Genomic_DNA"/>
</dbReference>
<evidence type="ECO:0000259" key="1">
    <source>
        <dbReference type="Pfam" id="PF24626"/>
    </source>
</evidence>
<name>A0ABD2RKN8_9SOLN</name>
<dbReference type="Pfam" id="PF24626">
    <property type="entry name" value="SH3_Tf2-1"/>
    <property type="match status" value="1"/>
</dbReference>
<reference evidence="2 3" key="1">
    <citation type="submission" date="2024-05" db="EMBL/GenBank/DDBJ databases">
        <title>De novo assembly of an allotetraploid wild potato.</title>
        <authorList>
            <person name="Hosaka A.J."/>
        </authorList>
    </citation>
    <scope>NUCLEOTIDE SEQUENCE [LARGE SCALE GENOMIC DNA]</scope>
    <source>
        <tissue evidence="2">Young leaves</tissue>
    </source>
</reference>
<dbReference type="InterPro" id="IPR056924">
    <property type="entry name" value="SH3_Tf2-1"/>
</dbReference>
<dbReference type="Proteomes" id="UP001627284">
    <property type="component" value="Unassembled WGS sequence"/>
</dbReference>
<keyword evidence="3" id="KW-1185">Reference proteome</keyword>
<accession>A0ABD2RKN8</accession>
<feature type="domain" description="Tf2-1-like SH3-like" evidence="1">
    <location>
        <begin position="13"/>
        <end position="59"/>
    </location>
</feature>
<dbReference type="PANTHER" id="PTHR46148">
    <property type="entry name" value="CHROMO DOMAIN-CONTAINING PROTEIN"/>
    <property type="match status" value="1"/>
</dbReference>
<dbReference type="PANTHER" id="PTHR46148:SF60">
    <property type="entry name" value="CHROMO DOMAIN-CONTAINING PROTEIN"/>
    <property type="match status" value="1"/>
</dbReference>
<dbReference type="AlphaFoldDB" id="A0ABD2RKN8"/>
<evidence type="ECO:0000313" key="2">
    <source>
        <dbReference type="EMBL" id="KAL3332244.1"/>
    </source>
</evidence>
<organism evidence="2 3">
    <name type="scientific">Solanum stoloniferum</name>
    <dbReference type="NCBI Taxonomy" id="62892"/>
    <lineage>
        <taxon>Eukaryota</taxon>
        <taxon>Viridiplantae</taxon>
        <taxon>Streptophyta</taxon>
        <taxon>Embryophyta</taxon>
        <taxon>Tracheophyta</taxon>
        <taxon>Spermatophyta</taxon>
        <taxon>Magnoliopsida</taxon>
        <taxon>eudicotyledons</taxon>
        <taxon>Gunneridae</taxon>
        <taxon>Pentapetalae</taxon>
        <taxon>asterids</taxon>
        <taxon>lamiids</taxon>
        <taxon>Solanales</taxon>
        <taxon>Solanaceae</taxon>
        <taxon>Solanoideae</taxon>
        <taxon>Solaneae</taxon>
        <taxon>Solanum</taxon>
    </lineage>
</organism>
<evidence type="ECO:0000313" key="3">
    <source>
        <dbReference type="Proteomes" id="UP001627284"/>
    </source>
</evidence>
<protein>
    <recommendedName>
        <fullName evidence="1">Tf2-1-like SH3-like domain-containing protein</fullName>
    </recommendedName>
</protein>
<comment type="caution">
    <text evidence="2">The sequence shown here is derived from an EMBL/GenBank/DDBJ whole genome shotgun (WGS) entry which is preliminary data.</text>
</comment>
<proteinExistence type="predicted"/>